<dbReference type="EMBL" id="CP014844">
    <property type="protein sequence ID" value="AMR79423.1"/>
    <property type="molecule type" value="Genomic_DNA"/>
</dbReference>
<dbReference type="RefSeq" id="WP_062801388.1">
    <property type="nucleotide sequence ID" value="NZ_CP014844.1"/>
</dbReference>
<dbReference type="KEGG" id="cnan:A2G96_17695"/>
<evidence type="ECO:0000313" key="2">
    <source>
        <dbReference type="Proteomes" id="UP000075238"/>
    </source>
</evidence>
<proteinExistence type="predicted"/>
<dbReference type="AlphaFoldDB" id="A0A142JMW1"/>
<reference evidence="1 2" key="1">
    <citation type="submission" date="2016-03" db="EMBL/GenBank/DDBJ databases">
        <title>Complete genome sequence of a novel chlorpyrifos degrading bacterium, Cupriavidus nantongensis sp. X1.</title>
        <authorList>
            <person name="Fang L."/>
        </authorList>
    </citation>
    <scope>NUCLEOTIDE SEQUENCE [LARGE SCALE GENOMIC DNA]</scope>
    <source>
        <strain evidence="1 2">X1</strain>
    </source>
</reference>
<dbReference type="STRING" id="1796606.A2G96_17695"/>
<dbReference type="Proteomes" id="UP000075238">
    <property type="component" value="Chromosome 1"/>
</dbReference>
<evidence type="ECO:0000313" key="1">
    <source>
        <dbReference type="EMBL" id="AMR79423.1"/>
    </source>
</evidence>
<name>A0A142JMW1_9BURK</name>
<organism evidence="1 2">
    <name type="scientific">Cupriavidus nantongensis</name>
    <dbReference type="NCBI Taxonomy" id="1796606"/>
    <lineage>
        <taxon>Bacteria</taxon>
        <taxon>Pseudomonadati</taxon>
        <taxon>Pseudomonadota</taxon>
        <taxon>Betaproteobacteria</taxon>
        <taxon>Burkholderiales</taxon>
        <taxon>Burkholderiaceae</taxon>
        <taxon>Cupriavidus</taxon>
    </lineage>
</organism>
<protein>
    <submittedName>
        <fullName evidence="1">Uncharacterized protein</fullName>
    </submittedName>
</protein>
<gene>
    <name evidence="1" type="ORF">A2G96_17695</name>
</gene>
<keyword evidence="2" id="KW-1185">Reference proteome</keyword>
<sequence length="89" mass="9730">MKTIDTDGLTSRDIAEKVPAGRDRREELQPVLFDFGGSAVEIMDDGATFAAVRLRIDSKYFSASELLKLSKSLKKLAKRTGAREAAARA</sequence>
<accession>A0A142JMW1</accession>